<organism evidence="5 6">
    <name type="scientific">Hanamia caeni</name>
    <dbReference type="NCBI Taxonomy" id="2294116"/>
    <lineage>
        <taxon>Bacteria</taxon>
        <taxon>Pseudomonadati</taxon>
        <taxon>Bacteroidota</taxon>
        <taxon>Chitinophagia</taxon>
        <taxon>Chitinophagales</taxon>
        <taxon>Chitinophagaceae</taxon>
        <taxon>Hanamia</taxon>
    </lineage>
</organism>
<keyword evidence="2 3" id="KW-0802">TPR repeat</keyword>
<comment type="caution">
    <text evidence="5">The sequence shown here is derived from an EMBL/GenBank/DDBJ whole genome shotgun (WGS) entry which is preliminary data.</text>
</comment>
<feature type="repeat" description="TPR" evidence="3">
    <location>
        <begin position="25"/>
        <end position="58"/>
    </location>
</feature>
<dbReference type="Pfam" id="PF13181">
    <property type="entry name" value="TPR_8"/>
    <property type="match status" value="1"/>
</dbReference>
<dbReference type="InterPro" id="IPR011990">
    <property type="entry name" value="TPR-like_helical_dom_sf"/>
</dbReference>
<dbReference type="PROSITE" id="PS50005">
    <property type="entry name" value="TPR"/>
    <property type="match status" value="5"/>
</dbReference>
<evidence type="ECO:0000313" key="5">
    <source>
        <dbReference type="EMBL" id="RNI36634.1"/>
    </source>
</evidence>
<keyword evidence="4" id="KW-0732">Signal</keyword>
<name>A0A3M9NFS4_9BACT</name>
<dbReference type="RefSeq" id="WP_123120552.1">
    <property type="nucleotide sequence ID" value="NZ_RJJR01000007.1"/>
</dbReference>
<proteinExistence type="predicted"/>
<dbReference type="InterPro" id="IPR051685">
    <property type="entry name" value="Ycf3/AcsC/BcsC/TPR_MFPF"/>
</dbReference>
<feature type="repeat" description="TPR" evidence="3">
    <location>
        <begin position="59"/>
        <end position="92"/>
    </location>
</feature>
<dbReference type="OrthoDB" id="672485at2"/>
<evidence type="ECO:0000256" key="4">
    <source>
        <dbReference type="SAM" id="SignalP"/>
    </source>
</evidence>
<feature type="repeat" description="TPR" evidence="3">
    <location>
        <begin position="260"/>
        <end position="293"/>
    </location>
</feature>
<dbReference type="PANTHER" id="PTHR44943:SF8">
    <property type="entry name" value="TPR REPEAT-CONTAINING PROTEIN MJ0263"/>
    <property type="match status" value="1"/>
</dbReference>
<accession>A0A3M9NFS4</accession>
<evidence type="ECO:0000256" key="3">
    <source>
        <dbReference type="PROSITE-ProRule" id="PRU00339"/>
    </source>
</evidence>
<dbReference type="Proteomes" id="UP000267223">
    <property type="component" value="Unassembled WGS sequence"/>
</dbReference>
<protein>
    <submittedName>
        <fullName evidence="5">Uncharacterized protein</fullName>
    </submittedName>
</protein>
<sequence>MKTLIIFFASCVFSVITFAQNADSANFYYNKGLKAQTDGLFAIAAKDFEKAVDFNPSFTQAYIANGETNLSMRAISRAQENFNKAFQLQPDNAEVIRHLTTLYFNNHQYQKAIEFAQKCKACDDAGRISGMSFYHLEDYGKAEKYLTGYLNNNSTDAEALYTLAQTYVELENEKAAINAMQKAVELTPGKSAWLYDLGMMYYSQNDFKKALTYFDLAAQNGYNKTNAFYENYGFAQLYSGDTENGIKTLNIVLERKPNNKELLNNMAHAMYDTQKYKEALDYFTKILDTDSTDATTLYMAGMTFQKLGQKEKGQKICDHAIEMDPSLAKYRQKNQMPMGL</sequence>
<dbReference type="SMART" id="SM00028">
    <property type="entry name" value="TPR"/>
    <property type="match status" value="8"/>
</dbReference>
<dbReference type="Gene3D" id="1.25.40.10">
    <property type="entry name" value="Tetratricopeptide repeat domain"/>
    <property type="match status" value="3"/>
</dbReference>
<dbReference type="Pfam" id="PF13432">
    <property type="entry name" value="TPR_16"/>
    <property type="match status" value="2"/>
</dbReference>
<feature type="chain" id="PRO_5018029458" evidence="4">
    <location>
        <begin position="20"/>
        <end position="340"/>
    </location>
</feature>
<evidence type="ECO:0000313" key="6">
    <source>
        <dbReference type="Proteomes" id="UP000267223"/>
    </source>
</evidence>
<keyword evidence="6" id="KW-1185">Reference proteome</keyword>
<dbReference type="InterPro" id="IPR019734">
    <property type="entry name" value="TPR_rpt"/>
</dbReference>
<dbReference type="EMBL" id="RJJR01000007">
    <property type="protein sequence ID" value="RNI36634.1"/>
    <property type="molecule type" value="Genomic_DNA"/>
</dbReference>
<feature type="repeat" description="TPR" evidence="3">
    <location>
        <begin position="157"/>
        <end position="190"/>
    </location>
</feature>
<dbReference type="PANTHER" id="PTHR44943">
    <property type="entry name" value="CELLULOSE SYNTHASE OPERON PROTEIN C"/>
    <property type="match status" value="1"/>
</dbReference>
<evidence type="ECO:0000256" key="2">
    <source>
        <dbReference type="ARBA" id="ARBA00022803"/>
    </source>
</evidence>
<keyword evidence="1" id="KW-0677">Repeat</keyword>
<feature type="signal peptide" evidence="4">
    <location>
        <begin position="1"/>
        <end position="19"/>
    </location>
</feature>
<dbReference type="AlphaFoldDB" id="A0A3M9NFS4"/>
<dbReference type="SUPFAM" id="SSF48452">
    <property type="entry name" value="TPR-like"/>
    <property type="match status" value="1"/>
</dbReference>
<reference evidence="5 6" key="1">
    <citation type="submission" date="2018-11" db="EMBL/GenBank/DDBJ databases">
        <title>Draft genome sequence of Ferruginibacter sp. BO-59.</title>
        <authorList>
            <person name="Im W.T."/>
        </authorList>
    </citation>
    <scope>NUCLEOTIDE SEQUENCE [LARGE SCALE GENOMIC DNA]</scope>
    <source>
        <strain evidence="5 6">BO-59</strain>
    </source>
</reference>
<feature type="repeat" description="TPR" evidence="3">
    <location>
        <begin position="191"/>
        <end position="224"/>
    </location>
</feature>
<gene>
    <name evidence="5" type="ORF">EFY79_09915</name>
</gene>
<evidence type="ECO:0000256" key="1">
    <source>
        <dbReference type="ARBA" id="ARBA00022737"/>
    </source>
</evidence>